<keyword evidence="1" id="KW-0809">Transit peptide</keyword>
<organism evidence="3 4">
    <name type="scientific">Phoenix dactylifera</name>
    <name type="common">Date palm</name>
    <dbReference type="NCBI Taxonomy" id="42345"/>
    <lineage>
        <taxon>Eukaryota</taxon>
        <taxon>Viridiplantae</taxon>
        <taxon>Streptophyta</taxon>
        <taxon>Embryophyta</taxon>
        <taxon>Tracheophyta</taxon>
        <taxon>Spermatophyta</taxon>
        <taxon>Magnoliopsida</taxon>
        <taxon>Liliopsida</taxon>
        <taxon>Arecaceae</taxon>
        <taxon>Coryphoideae</taxon>
        <taxon>Phoeniceae</taxon>
        <taxon>Phoenix</taxon>
    </lineage>
</organism>
<keyword evidence="3" id="KW-1185">Reference proteome</keyword>
<dbReference type="KEGG" id="pda:103701537"/>
<dbReference type="InterPro" id="IPR054059">
    <property type="entry name" value="MORF/ORRM1/DAG-like_MORF"/>
</dbReference>
<evidence type="ECO:0000256" key="1">
    <source>
        <dbReference type="ARBA" id="ARBA00022946"/>
    </source>
</evidence>
<proteinExistence type="predicted"/>
<protein>
    <submittedName>
        <fullName evidence="4">Multiple organellar RNA editing factor 3, mitochondrial-like isoform X1</fullName>
    </submittedName>
</protein>
<name>A0A8B7BNA9_PHODC</name>
<dbReference type="Proteomes" id="UP000228380">
    <property type="component" value="Chromosome 8"/>
</dbReference>
<sequence length="195" mass="22070">MSSRPPELSSLSVPLPSPLLRIFRLPSSLLCLSLFPSPPDLRLRPLLPLADYFRLPVDGDRGGAVRCFSTRPTTSSLNDPSPNWRNRPPKETILLDGCDFEHWLIVIEPPDPSLTRDEIIDGYIKTLAQVLGRCCLDQTGNSYTWEVIYHPSDAVIQIVTLELYNWIGVENNIQDMIRSSDYRLLLPPLFISNIN</sequence>
<dbReference type="InterPro" id="IPR039206">
    <property type="entry name" value="MORF/ORRM1/DAG-like"/>
</dbReference>
<dbReference type="GO" id="GO:0080156">
    <property type="term" value="P:mitochondrial mRNA modification"/>
    <property type="evidence" value="ECO:0007669"/>
    <property type="project" value="TreeGrafter"/>
</dbReference>
<evidence type="ECO:0000313" key="3">
    <source>
        <dbReference type="Proteomes" id="UP000228380"/>
    </source>
</evidence>
<dbReference type="PANTHER" id="PTHR31346">
    <property type="entry name" value="MULTIPLE ORGANELLAR RNA EDITING FACTOR 2, CHLOROPLASTIC-RELATED-RELATED"/>
    <property type="match status" value="1"/>
</dbReference>
<dbReference type="OrthoDB" id="1913091at2759"/>
<evidence type="ECO:0000313" key="4">
    <source>
        <dbReference type="RefSeq" id="XP_008781844.1"/>
    </source>
</evidence>
<accession>A0A8B7BNA9</accession>
<dbReference type="RefSeq" id="XP_008781844.1">
    <property type="nucleotide sequence ID" value="XM_008783622.4"/>
</dbReference>
<gene>
    <name evidence="4" type="primary">LOC103701537</name>
</gene>
<dbReference type="PANTHER" id="PTHR31346:SF4">
    <property type="entry name" value="MULTIPLE ORGANELLAR RNA EDITING FACTOR 8, CHLOROPLASTIC_MITOCHONDRIAL"/>
    <property type="match status" value="1"/>
</dbReference>
<dbReference type="AlphaFoldDB" id="A0A8B7BNA9"/>
<reference evidence="4" key="2">
    <citation type="submission" date="2025-08" db="UniProtKB">
        <authorList>
            <consortium name="RefSeq"/>
        </authorList>
    </citation>
    <scope>IDENTIFICATION</scope>
    <source>
        <tissue evidence="4">Young leaves</tissue>
    </source>
</reference>
<dbReference type="Pfam" id="PF21864">
    <property type="entry name" value="MORF_dom"/>
    <property type="match status" value="1"/>
</dbReference>
<dbReference type="GO" id="GO:0016554">
    <property type="term" value="P:cytidine to uridine editing"/>
    <property type="evidence" value="ECO:0007669"/>
    <property type="project" value="InterPro"/>
</dbReference>
<dbReference type="GeneID" id="103701537"/>
<evidence type="ECO:0000259" key="2">
    <source>
        <dbReference type="Pfam" id="PF21864"/>
    </source>
</evidence>
<reference evidence="3" key="1">
    <citation type="journal article" date="2019" name="Nat. Commun.">
        <title>Genome-wide association mapping of date palm fruit traits.</title>
        <authorList>
            <person name="Hazzouri K.M."/>
            <person name="Gros-Balthazard M."/>
            <person name="Flowers J.M."/>
            <person name="Copetti D."/>
            <person name="Lemansour A."/>
            <person name="Lebrun M."/>
            <person name="Masmoudi K."/>
            <person name="Ferrand S."/>
            <person name="Dhar M.I."/>
            <person name="Fresquez Z.A."/>
            <person name="Rosas U."/>
            <person name="Zhang J."/>
            <person name="Talag J."/>
            <person name="Lee S."/>
            <person name="Kudrna D."/>
            <person name="Powell R.F."/>
            <person name="Leitch I.J."/>
            <person name="Krueger R.R."/>
            <person name="Wing R.A."/>
            <person name="Amiri K.M.A."/>
            <person name="Purugganan M.D."/>
        </authorList>
    </citation>
    <scope>NUCLEOTIDE SEQUENCE [LARGE SCALE GENOMIC DNA]</scope>
    <source>
        <strain evidence="3">cv. Khalas</strain>
    </source>
</reference>
<dbReference type="GO" id="GO:0005739">
    <property type="term" value="C:mitochondrion"/>
    <property type="evidence" value="ECO:0007669"/>
    <property type="project" value="TreeGrafter"/>
</dbReference>
<feature type="domain" description="MORF/ORRM1/DAG-like MORF" evidence="2">
    <location>
        <begin position="100"/>
        <end position="133"/>
    </location>
</feature>